<dbReference type="OrthoDB" id="529288at2"/>
<keyword evidence="1" id="KW-0805">Transcription regulation</keyword>
<evidence type="ECO:0000256" key="2">
    <source>
        <dbReference type="ARBA" id="ARBA00023125"/>
    </source>
</evidence>
<dbReference type="NCBIfam" id="NF033788">
    <property type="entry name" value="HTH_metalloreg"/>
    <property type="match status" value="1"/>
</dbReference>
<dbReference type="SMART" id="SM00418">
    <property type="entry name" value="HTH_ARSR"/>
    <property type="match status" value="1"/>
</dbReference>
<dbReference type="RefSeq" id="WP_091775366.1">
    <property type="nucleotide sequence ID" value="NZ_FOES01000042.1"/>
</dbReference>
<evidence type="ECO:0000313" key="5">
    <source>
        <dbReference type="EMBL" id="SER04125.1"/>
    </source>
</evidence>
<dbReference type="AlphaFoldDB" id="A0A1H9KYZ1"/>
<dbReference type="InterPro" id="IPR011991">
    <property type="entry name" value="ArsR-like_HTH"/>
</dbReference>
<protein>
    <recommendedName>
        <fullName evidence="4">HTH arsR-type domain-containing protein</fullName>
    </recommendedName>
</protein>
<dbReference type="SUPFAM" id="SSF46785">
    <property type="entry name" value="Winged helix' DNA-binding domain"/>
    <property type="match status" value="1"/>
</dbReference>
<dbReference type="GO" id="GO:0003700">
    <property type="term" value="F:DNA-binding transcription factor activity"/>
    <property type="evidence" value="ECO:0007669"/>
    <property type="project" value="InterPro"/>
</dbReference>
<keyword evidence="6" id="KW-1185">Reference proteome</keyword>
<dbReference type="InterPro" id="IPR018656">
    <property type="entry name" value="DUF2087"/>
</dbReference>
<dbReference type="CDD" id="cd00090">
    <property type="entry name" value="HTH_ARSR"/>
    <property type="match status" value="1"/>
</dbReference>
<dbReference type="PROSITE" id="PS50987">
    <property type="entry name" value="HTH_ARSR_2"/>
    <property type="match status" value="1"/>
</dbReference>
<dbReference type="InterPro" id="IPR036390">
    <property type="entry name" value="WH_DNA-bd_sf"/>
</dbReference>
<dbReference type="Gene3D" id="1.10.10.10">
    <property type="entry name" value="Winged helix-like DNA-binding domain superfamily/Winged helix DNA-binding domain"/>
    <property type="match status" value="1"/>
</dbReference>
<dbReference type="Pfam" id="PF01022">
    <property type="entry name" value="HTH_5"/>
    <property type="match status" value="1"/>
</dbReference>
<dbReference type="PANTHER" id="PTHR33154:SF35">
    <property type="entry name" value="TRANSCRIPTIONAL REGULATOR, ARSR FAMILY"/>
    <property type="match status" value="1"/>
</dbReference>
<dbReference type="STRING" id="571933.SAMN05216362_1427"/>
<gene>
    <name evidence="5" type="ORF">SAMN05216362_1427</name>
</gene>
<dbReference type="EMBL" id="FOES01000042">
    <property type="protein sequence ID" value="SER04125.1"/>
    <property type="molecule type" value="Genomic_DNA"/>
</dbReference>
<evidence type="ECO:0000256" key="1">
    <source>
        <dbReference type="ARBA" id="ARBA00023015"/>
    </source>
</evidence>
<dbReference type="InterPro" id="IPR051081">
    <property type="entry name" value="HTH_MetalResp_TranReg"/>
</dbReference>
<reference evidence="5 6" key="1">
    <citation type="submission" date="2016-10" db="EMBL/GenBank/DDBJ databases">
        <authorList>
            <person name="de Groot N.N."/>
        </authorList>
    </citation>
    <scope>NUCLEOTIDE SEQUENCE [LARGE SCALE GENOMIC DNA]</scope>
    <source>
        <strain evidence="5 6">DSM 21633</strain>
    </source>
</reference>
<accession>A0A1H9KYZ1</accession>
<name>A0A1H9KYZ1_9BACI</name>
<organism evidence="5 6">
    <name type="scientific">Piscibacillus halophilus</name>
    <dbReference type="NCBI Taxonomy" id="571933"/>
    <lineage>
        <taxon>Bacteria</taxon>
        <taxon>Bacillati</taxon>
        <taxon>Bacillota</taxon>
        <taxon>Bacilli</taxon>
        <taxon>Bacillales</taxon>
        <taxon>Bacillaceae</taxon>
        <taxon>Piscibacillus</taxon>
    </lineage>
</organism>
<keyword evidence="3" id="KW-0804">Transcription</keyword>
<evidence type="ECO:0000259" key="4">
    <source>
        <dbReference type="PROSITE" id="PS50987"/>
    </source>
</evidence>
<keyword evidence="2" id="KW-0238">DNA-binding</keyword>
<dbReference type="InterPro" id="IPR001845">
    <property type="entry name" value="HTH_ArsR_DNA-bd_dom"/>
</dbReference>
<sequence length="191" mass="22437">MQLNRLVNFHKTVGDKTRLRIVGLLKEGPLHGQAIAGKLGLTPPTISHHLTKLKEIDIVYQRRDKNTIYYHLNERKLDLLAGAITRLGDEEMNTEFQVTDEEKHKVLSNFMDSDGKLKSIPAQLKKRLIILEHILQGLEPGETYSELKINEHIKKYHEDYATIRREFIMHHFMTRDKGYYELNPRELWLIQ</sequence>
<dbReference type="GO" id="GO:0003677">
    <property type="term" value="F:DNA binding"/>
    <property type="evidence" value="ECO:0007669"/>
    <property type="project" value="UniProtKB-KW"/>
</dbReference>
<dbReference type="PRINTS" id="PR00778">
    <property type="entry name" value="HTHARSR"/>
</dbReference>
<dbReference type="Pfam" id="PF09860">
    <property type="entry name" value="DUF2087"/>
    <property type="match status" value="1"/>
</dbReference>
<dbReference type="PANTHER" id="PTHR33154">
    <property type="entry name" value="TRANSCRIPTIONAL REGULATOR, ARSR FAMILY"/>
    <property type="match status" value="1"/>
</dbReference>
<evidence type="ECO:0000256" key="3">
    <source>
        <dbReference type="ARBA" id="ARBA00023163"/>
    </source>
</evidence>
<dbReference type="Proteomes" id="UP000199427">
    <property type="component" value="Unassembled WGS sequence"/>
</dbReference>
<proteinExistence type="predicted"/>
<evidence type="ECO:0000313" key="6">
    <source>
        <dbReference type="Proteomes" id="UP000199427"/>
    </source>
</evidence>
<dbReference type="InterPro" id="IPR036388">
    <property type="entry name" value="WH-like_DNA-bd_sf"/>
</dbReference>
<feature type="domain" description="HTH arsR-type" evidence="4">
    <location>
        <begin position="1"/>
        <end position="92"/>
    </location>
</feature>